<feature type="region of interest" description="Disordered" evidence="1">
    <location>
        <begin position="422"/>
        <end position="518"/>
    </location>
</feature>
<dbReference type="InParanoid" id="A0A200R056"/>
<dbReference type="Proteomes" id="UP000195402">
    <property type="component" value="Unassembled WGS sequence"/>
</dbReference>
<feature type="compositionally biased region" description="Polar residues" evidence="1">
    <location>
        <begin position="1"/>
        <end position="11"/>
    </location>
</feature>
<feature type="compositionally biased region" description="Basic and acidic residues" evidence="1">
    <location>
        <begin position="448"/>
        <end position="465"/>
    </location>
</feature>
<feature type="compositionally biased region" description="Polar residues" evidence="1">
    <location>
        <begin position="488"/>
        <end position="518"/>
    </location>
</feature>
<organism evidence="2 3">
    <name type="scientific">Macleaya cordata</name>
    <name type="common">Five-seeded plume-poppy</name>
    <name type="synonym">Bocconia cordata</name>
    <dbReference type="NCBI Taxonomy" id="56857"/>
    <lineage>
        <taxon>Eukaryota</taxon>
        <taxon>Viridiplantae</taxon>
        <taxon>Streptophyta</taxon>
        <taxon>Embryophyta</taxon>
        <taxon>Tracheophyta</taxon>
        <taxon>Spermatophyta</taxon>
        <taxon>Magnoliopsida</taxon>
        <taxon>Ranunculales</taxon>
        <taxon>Papaveraceae</taxon>
        <taxon>Papaveroideae</taxon>
        <taxon>Macleaya</taxon>
    </lineage>
</organism>
<dbReference type="EMBL" id="MVGT01000659">
    <property type="protein sequence ID" value="OVA16114.1"/>
    <property type="molecule type" value="Genomic_DNA"/>
</dbReference>
<dbReference type="InterPro" id="IPR052579">
    <property type="entry name" value="Zinc_finger_SWIM"/>
</dbReference>
<dbReference type="PANTHER" id="PTHR31569">
    <property type="entry name" value="SWIM-TYPE DOMAIN-CONTAINING PROTEIN"/>
    <property type="match status" value="1"/>
</dbReference>
<proteinExistence type="predicted"/>
<reference evidence="2 3" key="1">
    <citation type="journal article" date="2017" name="Mol. Plant">
        <title>The Genome of Medicinal Plant Macleaya cordata Provides New Insights into Benzylisoquinoline Alkaloids Metabolism.</title>
        <authorList>
            <person name="Liu X."/>
            <person name="Liu Y."/>
            <person name="Huang P."/>
            <person name="Ma Y."/>
            <person name="Qing Z."/>
            <person name="Tang Q."/>
            <person name="Cao H."/>
            <person name="Cheng P."/>
            <person name="Zheng Y."/>
            <person name="Yuan Z."/>
            <person name="Zhou Y."/>
            <person name="Liu J."/>
            <person name="Tang Z."/>
            <person name="Zhuo Y."/>
            <person name="Zhang Y."/>
            <person name="Yu L."/>
            <person name="Huang J."/>
            <person name="Yang P."/>
            <person name="Peng Q."/>
            <person name="Zhang J."/>
            <person name="Jiang W."/>
            <person name="Zhang Z."/>
            <person name="Lin K."/>
            <person name="Ro D.K."/>
            <person name="Chen X."/>
            <person name="Xiong X."/>
            <person name="Shang Y."/>
            <person name="Huang S."/>
            <person name="Zeng J."/>
        </authorList>
    </citation>
    <scope>NUCLEOTIDE SEQUENCE [LARGE SCALE GENOMIC DNA]</scope>
    <source>
        <strain evidence="3">cv. BLH2017</strain>
        <tissue evidence="2">Root</tissue>
    </source>
</reference>
<accession>A0A200R056</accession>
<gene>
    <name evidence="2" type="ORF">BVC80_8663g9</name>
</gene>
<name>A0A200R056_MACCD</name>
<sequence>MKISQSNSNENEVADEPKTEVPHNEPNSKERDDAEPISIVGQDLTEYFSTDMIFDSKEAVTQWCQDMGREHNVVIVRGYGKNKIGGKGSFIELRCERSGVYTSHHKKTYGDKANEKPCPNLKRKKRETGTKKCDCPFKVRSFCMGDNKWNVTVKCGFHNHLLPITLIGHAHVARLTKEEEKLVIDMTLSGVKPGQIHAALKKNNPHNKSTMRTIYNCRAQHRLGQMEGRSAMQQLEHLLQKYHYAEWHLKDEDESEHAKLKRWLDTNSGNFVTCWHTMHLMLQTEISEIKADFEKSLTQTKHRHQIKHLTKLRNYVSHLALDRLVDELDRIGKEGMTKADCRCVVRSTHGLPCACELVRFQAEGISIPLTAIEPHWKQLSSVPYVEEAVAFDFLPELKHMRQRWIEGSEPERAALVQKMKEFGTASSTRMQEPNDKVKTKGRRSKKQRQADESTKRNPSLFEHELASSANSTVKQQVKKKTLNAKGSIKTSSAKATINSQQSQTAEVMKNAPTTPNLTPRQAMVKELDLNIDFYTKMFDLEIVHKLRKRFDYYGHKDITSDYWLQMPEAGFIIAEAFVTMVVLISRDMNFTFVPSRYPYSQYTRNKLIAMAHVNSSHYVGLTLNPGSPMPPEPPYQFWKRAVTDHSKAWLSMFSDQIAEFEKIMGYVKEQSPVNITLDD</sequence>
<feature type="compositionally biased region" description="Basic and acidic residues" evidence="1">
    <location>
        <begin position="15"/>
        <end position="34"/>
    </location>
</feature>
<evidence type="ECO:0000256" key="1">
    <source>
        <dbReference type="SAM" id="MobiDB-lite"/>
    </source>
</evidence>
<dbReference type="AlphaFoldDB" id="A0A200R056"/>
<feature type="region of interest" description="Disordered" evidence="1">
    <location>
        <begin position="1"/>
        <end position="39"/>
    </location>
</feature>
<dbReference type="OMA" id="QMEGRSA"/>
<keyword evidence="3" id="KW-1185">Reference proteome</keyword>
<dbReference type="PANTHER" id="PTHR31569:SF4">
    <property type="entry name" value="SWIM-TYPE DOMAIN-CONTAINING PROTEIN"/>
    <property type="match status" value="1"/>
</dbReference>
<evidence type="ECO:0000313" key="2">
    <source>
        <dbReference type="EMBL" id="OVA16114.1"/>
    </source>
</evidence>
<protein>
    <submittedName>
        <fullName evidence="2">Transcription factor AFT</fullName>
    </submittedName>
</protein>
<comment type="caution">
    <text evidence="2">The sequence shown here is derived from an EMBL/GenBank/DDBJ whole genome shotgun (WGS) entry which is preliminary data.</text>
</comment>
<evidence type="ECO:0000313" key="3">
    <source>
        <dbReference type="Proteomes" id="UP000195402"/>
    </source>
</evidence>
<dbReference type="OrthoDB" id="2422440at2759"/>